<dbReference type="RefSeq" id="XP_044662667.1">
    <property type="nucleotide sequence ID" value="XM_044806732.1"/>
</dbReference>
<dbReference type="GeneID" id="68296828"/>
<feature type="region of interest" description="Disordered" evidence="2">
    <location>
        <begin position="343"/>
        <end position="377"/>
    </location>
</feature>
<dbReference type="CDD" id="cd06257">
    <property type="entry name" value="DnaJ"/>
    <property type="match status" value="1"/>
</dbReference>
<dbReference type="PROSITE" id="PS50076">
    <property type="entry name" value="DNAJ_2"/>
    <property type="match status" value="1"/>
</dbReference>
<feature type="region of interest" description="Disordered" evidence="2">
    <location>
        <begin position="231"/>
        <end position="312"/>
    </location>
</feature>
<dbReference type="Pfam" id="PF00226">
    <property type="entry name" value="DnaJ"/>
    <property type="match status" value="1"/>
</dbReference>
<feature type="compositionally biased region" description="Basic and acidic residues" evidence="2">
    <location>
        <begin position="231"/>
        <end position="269"/>
    </location>
</feature>
<gene>
    <name evidence="4" type="ORF">CKM354_001125300</name>
</gene>
<reference evidence="4 5" key="1">
    <citation type="submission" date="2021-01" db="EMBL/GenBank/DDBJ databases">
        <title>Cercospora kikuchii MAFF 305040 whole genome shotgun sequence.</title>
        <authorList>
            <person name="Kashiwa T."/>
            <person name="Suzuki T."/>
        </authorList>
    </citation>
    <scope>NUCLEOTIDE SEQUENCE [LARGE SCALE GENOMIC DNA]</scope>
    <source>
        <strain evidence="4 5">MAFF 305040</strain>
    </source>
</reference>
<dbReference type="InterPro" id="IPR001623">
    <property type="entry name" value="DnaJ_domain"/>
</dbReference>
<evidence type="ECO:0000259" key="3">
    <source>
        <dbReference type="PROSITE" id="PS50076"/>
    </source>
</evidence>
<dbReference type="InterPro" id="IPR036869">
    <property type="entry name" value="J_dom_sf"/>
</dbReference>
<feature type="compositionally biased region" description="Polar residues" evidence="2">
    <location>
        <begin position="291"/>
        <end position="309"/>
    </location>
</feature>
<feature type="region of interest" description="Disordered" evidence="2">
    <location>
        <begin position="194"/>
        <end position="218"/>
    </location>
</feature>
<feature type="compositionally biased region" description="Polar residues" evidence="2">
    <location>
        <begin position="271"/>
        <end position="283"/>
    </location>
</feature>
<dbReference type="PANTHER" id="PTHR44145:SF3">
    <property type="entry name" value="DNAJ HOMOLOG SUBFAMILY A MEMBER 3, MITOCHONDRIAL"/>
    <property type="match status" value="1"/>
</dbReference>
<accession>A0A9P3FL71</accession>
<dbReference type="Proteomes" id="UP000825890">
    <property type="component" value="Unassembled WGS sequence"/>
</dbReference>
<feature type="region of interest" description="Disordered" evidence="2">
    <location>
        <begin position="61"/>
        <end position="80"/>
    </location>
</feature>
<evidence type="ECO:0000313" key="4">
    <source>
        <dbReference type="EMBL" id="GIZ48180.1"/>
    </source>
</evidence>
<keyword evidence="1" id="KW-0143">Chaperone</keyword>
<dbReference type="PANTHER" id="PTHR44145">
    <property type="entry name" value="DNAJ HOMOLOG SUBFAMILY A MEMBER 3, MITOCHONDRIAL"/>
    <property type="match status" value="1"/>
</dbReference>
<dbReference type="EMBL" id="BOLY01000008">
    <property type="protein sequence ID" value="GIZ48180.1"/>
    <property type="molecule type" value="Genomic_DNA"/>
</dbReference>
<dbReference type="SUPFAM" id="SSF46565">
    <property type="entry name" value="Chaperone J-domain"/>
    <property type="match status" value="1"/>
</dbReference>
<protein>
    <recommendedName>
        <fullName evidence="3">J domain-containing protein</fullName>
    </recommendedName>
</protein>
<comment type="caution">
    <text evidence="4">The sequence shown here is derived from an EMBL/GenBank/DDBJ whole genome shotgun (WGS) entry which is preliminary data.</text>
</comment>
<evidence type="ECO:0000256" key="2">
    <source>
        <dbReference type="SAM" id="MobiDB-lite"/>
    </source>
</evidence>
<dbReference type="InterPro" id="IPR018253">
    <property type="entry name" value="DnaJ_domain_CS"/>
</dbReference>
<sequence>MAPPTATAHLIRKSYLRLALKFHPDRKGSKEGFQLLNQAYETLKDENRRQQYDLLYPFSTNPSSAQNTSRSFPSSSAAHPGASQEVAQIAALRKLKEERITRWRLTRSVLESAVFELQRSIRRLENSIDILASISTAEAAEDARKNSWGAWFLSQVSRQVHESEDDMARKDRQRQERRVEKDFKERQVEMLKAQLRDKENLLQQSERENRDADTRHDQAIRAIEARIREMRAREQQNSKAAEMEKTERVRRQEQALQEKRAREAREIWRKQQASAQTARSPPNRQAERNDPTSSFNSGNPHQTPSSTCSHGGWWDKVQGHAAEKHVRGARSIYGPNLRLEQQKAVGRNRPDQDPLDCTSTSVCPRASPSGSVQGRTQSEDFEIRQQKDGHDNFQLIIIHHSEVSVHDLADPDKAALLPESKDEELHVVDNGLKEPERQSDEFSEPIVSQWSALSLLFRKTVQLLLQQMGVLVVIPS</sequence>
<name>A0A9P3FL71_9PEZI</name>
<dbReference type="SMART" id="SM00271">
    <property type="entry name" value="DnaJ"/>
    <property type="match status" value="1"/>
</dbReference>
<dbReference type="AlphaFoldDB" id="A0A9P3FL71"/>
<feature type="compositionally biased region" description="Polar residues" evidence="2">
    <location>
        <begin position="61"/>
        <end position="77"/>
    </location>
</feature>
<keyword evidence="5" id="KW-1185">Reference proteome</keyword>
<proteinExistence type="predicted"/>
<feature type="compositionally biased region" description="Polar residues" evidence="2">
    <location>
        <begin position="357"/>
        <end position="376"/>
    </location>
</feature>
<evidence type="ECO:0000256" key="1">
    <source>
        <dbReference type="ARBA" id="ARBA00023186"/>
    </source>
</evidence>
<dbReference type="OrthoDB" id="442087at2759"/>
<dbReference type="Gene3D" id="1.10.287.110">
    <property type="entry name" value="DnaJ domain"/>
    <property type="match status" value="1"/>
</dbReference>
<feature type="region of interest" description="Disordered" evidence="2">
    <location>
        <begin position="162"/>
        <end position="181"/>
    </location>
</feature>
<dbReference type="PROSITE" id="PS00636">
    <property type="entry name" value="DNAJ_1"/>
    <property type="match status" value="1"/>
</dbReference>
<organism evidence="4 5">
    <name type="scientific">Cercospora kikuchii</name>
    <dbReference type="NCBI Taxonomy" id="84275"/>
    <lineage>
        <taxon>Eukaryota</taxon>
        <taxon>Fungi</taxon>
        <taxon>Dikarya</taxon>
        <taxon>Ascomycota</taxon>
        <taxon>Pezizomycotina</taxon>
        <taxon>Dothideomycetes</taxon>
        <taxon>Dothideomycetidae</taxon>
        <taxon>Mycosphaerellales</taxon>
        <taxon>Mycosphaerellaceae</taxon>
        <taxon>Cercospora</taxon>
    </lineage>
</organism>
<feature type="domain" description="J" evidence="3">
    <location>
        <begin position="1"/>
        <end position="56"/>
    </location>
</feature>
<evidence type="ECO:0000313" key="5">
    <source>
        <dbReference type="Proteomes" id="UP000825890"/>
    </source>
</evidence>
<dbReference type="InterPro" id="IPR051938">
    <property type="entry name" value="Apopto_cytoskel_mod"/>
</dbReference>